<dbReference type="Pfam" id="PF13468">
    <property type="entry name" value="Glyoxalase_3"/>
    <property type="match status" value="1"/>
</dbReference>
<organism evidence="2 3">
    <name type="scientific">Teichococcus deserti</name>
    <dbReference type="NCBI Taxonomy" id="1817963"/>
    <lineage>
        <taxon>Bacteria</taxon>
        <taxon>Pseudomonadati</taxon>
        <taxon>Pseudomonadota</taxon>
        <taxon>Alphaproteobacteria</taxon>
        <taxon>Acetobacterales</taxon>
        <taxon>Roseomonadaceae</taxon>
        <taxon>Roseomonas</taxon>
    </lineage>
</organism>
<evidence type="ECO:0000259" key="1">
    <source>
        <dbReference type="Pfam" id="PF13468"/>
    </source>
</evidence>
<name>A0A1V2H4K7_9PROT</name>
<dbReference type="AlphaFoldDB" id="A0A1V2H4K7"/>
<dbReference type="EMBL" id="MLCO01000062">
    <property type="protein sequence ID" value="ONG55860.1"/>
    <property type="molecule type" value="Genomic_DNA"/>
</dbReference>
<accession>A0A1V2H4K7</accession>
<proteinExistence type="predicted"/>
<feature type="domain" description="Glyoxalase-like" evidence="1">
    <location>
        <begin position="13"/>
        <end position="198"/>
    </location>
</feature>
<sequence length="288" mass="30376">MLEDPPMTAATALDHVGLATPDPRALGAAYERLGFTLSPLSQQSGRRAPDRPVELFGSANHCVMLREGFIELLGLVDPALFDNGLKRFLARHEGIHILAFEMDDEEANLARLRQAGLAIPGVAWLQRPVGDADGPIARFARLPVPDAPEGRVQLVRHLTPELLWREPWLTHRNHAVALDSAVLVTEDPAESAARLGTLTGIAPVPEAGGLLLQLPRGALRILPPEALPAVLPGVAIPNLPFTAGCVLRTDDGNAAVRALLGDVLQPVPGGLMVPPALAGGAALVFSPG</sequence>
<comment type="caution">
    <text evidence="2">The sequence shown here is derived from an EMBL/GenBank/DDBJ whole genome shotgun (WGS) entry which is preliminary data.</text>
</comment>
<evidence type="ECO:0000313" key="2">
    <source>
        <dbReference type="EMBL" id="ONG55860.1"/>
    </source>
</evidence>
<dbReference type="Gene3D" id="3.10.180.10">
    <property type="entry name" value="2,3-Dihydroxybiphenyl 1,2-Dioxygenase, domain 1"/>
    <property type="match status" value="1"/>
</dbReference>
<reference evidence="2 3" key="1">
    <citation type="submission" date="2016-10" db="EMBL/GenBank/DDBJ databases">
        <title>Draft Genome sequence of Roseomonas sp. strain M3.</title>
        <authorList>
            <person name="Subhash Y."/>
            <person name="Lee S."/>
        </authorList>
    </citation>
    <scope>NUCLEOTIDE SEQUENCE [LARGE SCALE GENOMIC DNA]</scope>
    <source>
        <strain evidence="2 3">M3</strain>
    </source>
</reference>
<dbReference type="InterPro" id="IPR029068">
    <property type="entry name" value="Glyas_Bleomycin-R_OHBP_Dase"/>
</dbReference>
<protein>
    <recommendedName>
        <fullName evidence="1">Glyoxalase-like domain-containing protein</fullName>
    </recommendedName>
</protein>
<evidence type="ECO:0000313" key="3">
    <source>
        <dbReference type="Proteomes" id="UP000188879"/>
    </source>
</evidence>
<keyword evidence="3" id="KW-1185">Reference proteome</keyword>
<gene>
    <name evidence="2" type="ORF">BKE38_07925</name>
</gene>
<dbReference type="Proteomes" id="UP000188879">
    <property type="component" value="Unassembled WGS sequence"/>
</dbReference>
<dbReference type="SUPFAM" id="SSF54593">
    <property type="entry name" value="Glyoxalase/Bleomycin resistance protein/Dihydroxybiphenyl dioxygenase"/>
    <property type="match status" value="1"/>
</dbReference>
<dbReference type="InterPro" id="IPR025870">
    <property type="entry name" value="Glyoxalase-like_dom"/>
</dbReference>